<dbReference type="RefSeq" id="WP_090513241.1">
    <property type="nucleotide sequence ID" value="NZ_CWKH01000001.1"/>
</dbReference>
<keyword evidence="2" id="KW-1185">Reference proteome</keyword>
<evidence type="ECO:0000313" key="2">
    <source>
        <dbReference type="Proteomes" id="UP000199147"/>
    </source>
</evidence>
<sequence length="218" mass="24879">MSYDFTVLIPELIGTHEQALALHNAMCEQPEGPVPGNVQRFMDELHQKYGYENDEESGFLSVAPIDGDARGAVVPTWIGSIPENRAAMLELARDHGLGLYDPQRDRLYDPRGHIQGLTVTLGDGWDVPYLSPALLSDLFDHPHPEYPWVIIERADQCYIQSKFPLDEQVEVEYRRGGPDRHYQAVTPDRQLAQKVLWGWATESADWESMLQWEPMDFT</sequence>
<protein>
    <submittedName>
        <fullName evidence="1">Uncharacterized protein</fullName>
    </submittedName>
</protein>
<dbReference type="AlphaFoldDB" id="A0A0H5RPA0"/>
<dbReference type="OrthoDB" id="3829914at2"/>
<evidence type="ECO:0000313" key="1">
    <source>
        <dbReference type="EMBL" id="CRZ15277.1"/>
    </source>
</evidence>
<gene>
    <name evidence="1" type="ORF">BN2156_02137</name>
</gene>
<dbReference type="EMBL" id="CWKH01000001">
    <property type="protein sequence ID" value="CRZ15277.1"/>
    <property type="molecule type" value="Genomic_DNA"/>
</dbReference>
<dbReference type="Proteomes" id="UP000199147">
    <property type="component" value="Unassembled WGS sequence"/>
</dbReference>
<reference evidence="2" key="1">
    <citation type="submission" date="2015-07" db="EMBL/GenBank/DDBJ databases">
        <authorList>
            <person name="Urmite Genomes"/>
        </authorList>
    </citation>
    <scope>NUCLEOTIDE SEQUENCE [LARGE SCALE GENOMIC DNA]</scope>
    <source>
        <strain evidence="2">type strain: ATCC 49404</strain>
    </source>
</reference>
<accession>A0A0H5RPA0</accession>
<name>A0A0H5RPA0_9MYCO</name>
<proteinExistence type="predicted"/>
<organism evidence="1 2">
    <name type="scientific">Mycolicibacterium neworleansense</name>
    <dbReference type="NCBI Taxonomy" id="146018"/>
    <lineage>
        <taxon>Bacteria</taxon>
        <taxon>Bacillati</taxon>
        <taxon>Actinomycetota</taxon>
        <taxon>Actinomycetes</taxon>
        <taxon>Mycobacteriales</taxon>
        <taxon>Mycobacteriaceae</taxon>
        <taxon>Mycolicibacterium</taxon>
    </lineage>
</organism>